<dbReference type="GO" id="GO:0004364">
    <property type="term" value="F:glutathione transferase activity"/>
    <property type="evidence" value="ECO:0007669"/>
    <property type="project" value="UniProtKB-EC"/>
</dbReference>
<dbReference type="EMBL" id="AM902716">
    <property type="protein sequence ID" value="CAP41858.1"/>
    <property type="molecule type" value="Genomic_DNA"/>
</dbReference>
<keyword evidence="4" id="KW-1185">Reference proteome</keyword>
<dbReference type="SFLD" id="SFLDG01150">
    <property type="entry name" value="Main.1:_Beta-like"/>
    <property type="match status" value="1"/>
</dbReference>
<dbReference type="eggNOG" id="COG0625">
    <property type="taxonomic scope" value="Bacteria"/>
</dbReference>
<proteinExistence type="predicted"/>
<evidence type="ECO:0000313" key="4">
    <source>
        <dbReference type="Proteomes" id="UP000001225"/>
    </source>
</evidence>
<gene>
    <name evidence="3" type="primary">gst2</name>
    <name evidence="3" type="ordered locus">Bpet1519</name>
</gene>
<dbReference type="SFLD" id="SFLDS00019">
    <property type="entry name" value="Glutathione_Transferase_(cytos"/>
    <property type="match status" value="1"/>
</dbReference>
<feature type="domain" description="GST N-terminal" evidence="1">
    <location>
        <begin position="1"/>
        <end position="86"/>
    </location>
</feature>
<protein>
    <submittedName>
        <fullName evidence="3">Glutathione transferase</fullName>
        <ecNumber evidence="3">2.5.1.18</ecNumber>
    </submittedName>
</protein>
<dbReference type="KEGG" id="bpt:Bpet1519"/>
<dbReference type="Proteomes" id="UP000001225">
    <property type="component" value="Chromosome"/>
</dbReference>
<name>A9IG58_BORPD</name>
<dbReference type="InterPro" id="IPR004045">
    <property type="entry name" value="Glutathione_S-Trfase_N"/>
</dbReference>
<evidence type="ECO:0000259" key="2">
    <source>
        <dbReference type="PROSITE" id="PS50405"/>
    </source>
</evidence>
<dbReference type="InterPro" id="IPR010987">
    <property type="entry name" value="Glutathione-S-Trfase_C-like"/>
</dbReference>
<accession>A9IG58</accession>
<dbReference type="CDD" id="cd03048">
    <property type="entry name" value="GST_N_Ure2p_like"/>
    <property type="match status" value="1"/>
</dbReference>
<dbReference type="InterPro" id="IPR036282">
    <property type="entry name" value="Glutathione-S-Trfase_C_sf"/>
</dbReference>
<dbReference type="SFLD" id="SFLDG00358">
    <property type="entry name" value="Main_(cytGST)"/>
    <property type="match status" value="1"/>
</dbReference>
<dbReference type="Pfam" id="PF13409">
    <property type="entry name" value="GST_N_2"/>
    <property type="match status" value="1"/>
</dbReference>
<dbReference type="PANTHER" id="PTHR44051">
    <property type="entry name" value="GLUTATHIONE S-TRANSFERASE-RELATED"/>
    <property type="match status" value="1"/>
</dbReference>
<reference evidence="3 4" key="1">
    <citation type="journal article" date="2008" name="BMC Genomics">
        <title>The missing link: Bordetella petrii is endowed with both the metabolic versatility of environmental bacteria and virulence traits of pathogenic Bordetellae.</title>
        <authorList>
            <person name="Gross R."/>
            <person name="Guzman C.A."/>
            <person name="Sebaihia M."/>
            <person name="Martins Dos Santos V.A."/>
            <person name="Pieper D.H."/>
            <person name="Koebnik R."/>
            <person name="Lechner M."/>
            <person name="Bartels D."/>
            <person name="Buhrmester J."/>
            <person name="Choudhuri J.V."/>
            <person name="Ebensen T."/>
            <person name="Gaigalat L."/>
            <person name="Herrmann S."/>
            <person name="Khachane A.N."/>
            <person name="Larisch C."/>
            <person name="Link S."/>
            <person name="Linke B."/>
            <person name="Meyer F."/>
            <person name="Mormann S."/>
            <person name="Nakunst D."/>
            <person name="Rueckert C."/>
            <person name="Schneiker-Bekel S."/>
            <person name="Schulze K."/>
            <person name="Vorhoelter F.J."/>
            <person name="Yevsa T."/>
            <person name="Engle J.T."/>
            <person name="Goldman W.E."/>
            <person name="Puehler A."/>
            <person name="Goebel U.B."/>
            <person name="Goesmann A."/>
            <person name="Bloecker H."/>
            <person name="Kaiser O."/>
            <person name="Martinez-Arias R."/>
        </authorList>
    </citation>
    <scope>NUCLEOTIDE SEQUENCE [LARGE SCALE GENOMIC DNA]</scope>
    <source>
        <strain evidence="4">ATCC BAA-461 / DSM 12804 / CCUG 43448 / CIP 107267 / Se-1111R</strain>
    </source>
</reference>
<dbReference type="Pfam" id="PF00043">
    <property type="entry name" value="GST_C"/>
    <property type="match status" value="1"/>
</dbReference>
<dbReference type="Gene3D" id="1.20.1050.10">
    <property type="match status" value="1"/>
</dbReference>
<dbReference type="PROSITE" id="PS50405">
    <property type="entry name" value="GST_CTER"/>
    <property type="match status" value="1"/>
</dbReference>
<dbReference type="STRING" id="94624.Bpet1519"/>
<dbReference type="Gene3D" id="3.40.30.10">
    <property type="entry name" value="Glutaredoxin"/>
    <property type="match status" value="1"/>
</dbReference>
<feature type="domain" description="GST C-terminal" evidence="2">
    <location>
        <begin position="89"/>
        <end position="206"/>
    </location>
</feature>
<dbReference type="AlphaFoldDB" id="A9IG58"/>
<organism evidence="3 4">
    <name type="scientific">Bordetella petrii (strain ATCC BAA-461 / DSM 12804 / CCUG 43448 / CIP 107267 / Se-1111R)</name>
    <dbReference type="NCBI Taxonomy" id="340100"/>
    <lineage>
        <taxon>Bacteria</taxon>
        <taxon>Pseudomonadati</taxon>
        <taxon>Pseudomonadota</taxon>
        <taxon>Betaproteobacteria</taxon>
        <taxon>Burkholderiales</taxon>
        <taxon>Alcaligenaceae</taxon>
        <taxon>Bordetella</taxon>
    </lineage>
</organism>
<dbReference type="PROSITE" id="PS50404">
    <property type="entry name" value="GST_NTER"/>
    <property type="match status" value="1"/>
</dbReference>
<keyword evidence="3" id="KW-0808">Transferase</keyword>
<evidence type="ECO:0000259" key="1">
    <source>
        <dbReference type="PROSITE" id="PS50404"/>
    </source>
</evidence>
<dbReference type="EC" id="2.5.1.18" evidence="3"/>
<dbReference type="InterPro" id="IPR036249">
    <property type="entry name" value="Thioredoxin-like_sf"/>
</dbReference>
<dbReference type="SUPFAM" id="SSF52833">
    <property type="entry name" value="Thioredoxin-like"/>
    <property type="match status" value="1"/>
</dbReference>
<sequence>MITLHTWATPNGRKISIALEELGLPYELRAVDIGRDQQFAPEFLALNPNNKIPVIEDSDGPCGQRLVLFESGAILLYLAEKSGRLLPADPVARLQAIQWLMFQMGGVGPTFGQTHHFRRYAPEQTYGLQRYSKETHRLYRVLDGHLAHSTYLAGDEYTIADIATYPWIARFELHALPWNQVPHVKRWFDTVGERAAVRRGMAVPKI</sequence>
<dbReference type="SFLD" id="SFLDG01151">
    <property type="entry name" value="Main.2:_Nu-like"/>
    <property type="match status" value="1"/>
</dbReference>
<evidence type="ECO:0000313" key="3">
    <source>
        <dbReference type="EMBL" id="CAP41858.1"/>
    </source>
</evidence>
<dbReference type="PANTHER" id="PTHR44051:SF8">
    <property type="entry name" value="GLUTATHIONE S-TRANSFERASE GSTA"/>
    <property type="match status" value="1"/>
</dbReference>
<dbReference type="InterPro" id="IPR004046">
    <property type="entry name" value="GST_C"/>
</dbReference>
<dbReference type="SUPFAM" id="SSF47616">
    <property type="entry name" value="GST C-terminal domain-like"/>
    <property type="match status" value="1"/>
</dbReference>
<dbReference type="InterPro" id="IPR040079">
    <property type="entry name" value="Glutathione_S-Trfase"/>
</dbReference>